<dbReference type="CDD" id="cd08422">
    <property type="entry name" value="PBP2_CrgA_like"/>
    <property type="match status" value="1"/>
</dbReference>
<dbReference type="Pfam" id="PF00126">
    <property type="entry name" value="HTH_1"/>
    <property type="match status" value="1"/>
</dbReference>
<dbReference type="GO" id="GO:0043565">
    <property type="term" value="F:sequence-specific DNA binding"/>
    <property type="evidence" value="ECO:0007669"/>
    <property type="project" value="TreeGrafter"/>
</dbReference>
<accession>A0A1C4A9T0</accession>
<dbReference type="PROSITE" id="PS50931">
    <property type="entry name" value="HTH_LYSR"/>
    <property type="match status" value="1"/>
</dbReference>
<dbReference type="Gene3D" id="1.10.10.10">
    <property type="entry name" value="Winged helix-like DNA-binding domain superfamily/Winged helix DNA-binding domain"/>
    <property type="match status" value="1"/>
</dbReference>
<dbReference type="PANTHER" id="PTHR30537:SF5">
    <property type="entry name" value="HTH-TYPE TRANSCRIPTIONAL ACTIVATOR TTDR-RELATED"/>
    <property type="match status" value="1"/>
</dbReference>
<protein>
    <submittedName>
        <fullName evidence="6">DNA-binding transcriptional regulator, LysR family</fullName>
    </submittedName>
</protein>
<dbReference type="InterPro" id="IPR005119">
    <property type="entry name" value="LysR_subst-bd"/>
</dbReference>
<dbReference type="SUPFAM" id="SSF53850">
    <property type="entry name" value="Periplasmic binding protein-like II"/>
    <property type="match status" value="1"/>
</dbReference>
<keyword evidence="2" id="KW-0805">Transcription regulation</keyword>
<dbReference type="GO" id="GO:0006351">
    <property type="term" value="P:DNA-templated transcription"/>
    <property type="evidence" value="ECO:0007669"/>
    <property type="project" value="TreeGrafter"/>
</dbReference>
<evidence type="ECO:0000256" key="2">
    <source>
        <dbReference type="ARBA" id="ARBA00023015"/>
    </source>
</evidence>
<evidence type="ECO:0000256" key="4">
    <source>
        <dbReference type="ARBA" id="ARBA00023163"/>
    </source>
</evidence>
<name>A0A1C4A9T0_9GAMM</name>
<dbReference type="Proteomes" id="UP000199670">
    <property type="component" value="Unassembled WGS sequence"/>
</dbReference>
<evidence type="ECO:0000313" key="6">
    <source>
        <dbReference type="EMBL" id="SCB91355.1"/>
    </source>
</evidence>
<dbReference type="Gene3D" id="3.40.190.290">
    <property type="match status" value="1"/>
</dbReference>
<comment type="similarity">
    <text evidence="1">Belongs to the LysR transcriptional regulatory family.</text>
</comment>
<reference evidence="7" key="1">
    <citation type="submission" date="2016-08" db="EMBL/GenBank/DDBJ databases">
        <authorList>
            <person name="Varghese N."/>
            <person name="Submissions Spin"/>
        </authorList>
    </citation>
    <scope>NUCLEOTIDE SEQUENCE [LARGE SCALE GENOMIC DNA]</scope>
    <source>
        <strain evidence="7">R-53248</strain>
    </source>
</reference>
<dbReference type="EMBL" id="FMAQ01000002">
    <property type="protein sequence ID" value="SCB91355.1"/>
    <property type="molecule type" value="Genomic_DNA"/>
</dbReference>
<dbReference type="PANTHER" id="PTHR30537">
    <property type="entry name" value="HTH-TYPE TRANSCRIPTIONAL REGULATOR"/>
    <property type="match status" value="1"/>
</dbReference>
<organism evidence="6 7">
    <name type="scientific">Gilliamella bombicola</name>
    <dbReference type="NCBI Taxonomy" id="1798182"/>
    <lineage>
        <taxon>Bacteria</taxon>
        <taxon>Pseudomonadati</taxon>
        <taxon>Pseudomonadota</taxon>
        <taxon>Gammaproteobacteria</taxon>
        <taxon>Orbales</taxon>
        <taxon>Orbaceae</taxon>
        <taxon>Gilliamella</taxon>
    </lineage>
</organism>
<keyword evidence="3 6" id="KW-0238">DNA-binding</keyword>
<proteinExistence type="inferred from homology"/>
<dbReference type="FunFam" id="3.40.190.290:FF:000001">
    <property type="entry name" value="Transcriptional regulator, LysR family"/>
    <property type="match status" value="1"/>
</dbReference>
<evidence type="ECO:0000259" key="5">
    <source>
        <dbReference type="PROSITE" id="PS50931"/>
    </source>
</evidence>
<dbReference type="GO" id="GO:0003700">
    <property type="term" value="F:DNA-binding transcription factor activity"/>
    <property type="evidence" value="ECO:0007669"/>
    <property type="project" value="InterPro"/>
</dbReference>
<dbReference type="InterPro" id="IPR036388">
    <property type="entry name" value="WH-like_DNA-bd_sf"/>
</dbReference>
<dbReference type="STRING" id="1798182.GA0061081_102309"/>
<dbReference type="InterPro" id="IPR058163">
    <property type="entry name" value="LysR-type_TF_proteobact-type"/>
</dbReference>
<keyword evidence="4" id="KW-0804">Transcription</keyword>
<dbReference type="InterPro" id="IPR036390">
    <property type="entry name" value="WH_DNA-bd_sf"/>
</dbReference>
<dbReference type="AlphaFoldDB" id="A0A1C4A9T0"/>
<sequence length="303" mass="34678">MDRSNKLLEMMVFVTVVDCNSFVDAAVKLKMSKQAVSRYLQALEDRLQVRLLQRTTRKMVITLEGQTFYLQAKAIINATAEAENSLTLDHASPQGILRVNVPVSFGILHLAPLWQKFIDKYPKIELDITLSDRVVDLLEEGYDLAVRIGRLENSSLISRKLATTQIIVAASPDYIAKYGMPNDPDDLFNHKIVMYSQWAKKEQWHFYKDNIDLSVNLKANIYCNNGDTCRQIMLQGGGISLQPDFIIGQDIKIGRLVRVLLDYKVEDLNIYAVYPSRKLLPLRTRCLIDFLISELKDYQWSVS</sequence>
<dbReference type="InterPro" id="IPR000847">
    <property type="entry name" value="LysR_HTH_N"/>
</dbReference>
<dbReference type="RefSeq" id="WP_091347121.1">
    <property type="nucleotide sequence ID" value="NZ_FMAQ01000002.1"/>
</dbReference>
<evidence type="ECO:0000256" key="3">
    <source>
        <dbReference type="ARBA" id="ARBA00023125"/>
    </source>
</evidence>
<feature type="domain" description="HTH lysR-type" evidence="5">
    <location>
        <begin position="10"/>
        <end position="62"/>
    </location>
</feature>
<evidence type="ECO:0000313" key="7">
    <source>
        <dbReference type="Proteomes" id="UP000199670"/>
    </source>
</evidence>
<evidence type="ECO:0000256" key="1">
    <source>
        <dbReference type="ARBA" id="ARBA00009437"/>
    </source>
</evidence>
<keyword evidence="7" id="KW-1185">Reference proteome</keyword>
<dbReference type="Pfam" id="PF03466">
    <property type="entry name" value="LysR_substrate"/>
    <property type="match status" value="1"/>
</dbReference>
<dbReference type="OrthoDB" id="8885940at2"/>
<dbReference type="SUPFAM" id="SSF46785">
    <property type="entry name" value="Winged helix' DNA-binding domain"/>
    <property type="match status" value="1"/>
</dbReference>
<gene>
    <name evidence="6" type="ORF">GA0061081_102309</name>
</gene>
<dbReference type="FunFam" id="1.10.10.10:FF:000001">
    <property type="entry name" value="LysR family transcriptional regulator"/>
    <property type="match status" value="1"/>
</dbReference>